<feature type="binding site" evidence="7">
    <location>
        <position position="516"/>
    </location>
    <ligand>
        <name>substrate</name>
    </ligand>
</feature>
<dbReference type="Pfam" id="PF02065">
    <property type="entry name" value="Melibiase"/>
    <property type="match status" value="1"/>
</dbReference>
<comment type="catalytic activity">
    <reaction evidence="1 5">
        <text>Hydrolysis of terminal, non-reducing alpha-D-galactose residues in alpha-D-galactosides, including galactose oligosaccharides, galactomannans and galactolipids.</text>
        <dbReference type="EC" id="3.2.1.22"/>
    </reaction>
</comment>
<feature type="binding site" evidence="7">
    <location>
        <position position="191"/>
    </location>
    <ligand>
        <name>substrate</name>
    </ligand>
</feature>
<evidence type="ECO:0000256" key="4">
    <source>
        <dbReference type="ARBA" id="ARBA00023295"/>
    </source>
</evidence>
<dbReference type="EC" id="3.2.1.22" evidence="2 5"/>
<dbReference type="Gene3D" id="2.60.40.1180">
    <property type="entry name" value="Golgi alpha-mannosidase II"/>
    <property type="match status" value="1"/>
</dbReference>
<dbReference type="Pfam" id="PF16875">
    <property type="entry name" value="Glyco_hydro_36N"/>
    <property type="match status" value="1"/>
</dbReference>
<dbReference type="InterPro" id="IPR031705">
    <property type="entry name" value="Glyco_hydro_36_C"/>
</dbReference>
<dbReference type="PIRSF" id="PIRSF005536">
    <property type="entry name" value="Agal"/>
    <property type="match status" value="1"/>
</dbReference>
<dbReference type="GO" id="GO:0016052">
    <property type="term" value="P:carbohydrate catabolic process"/>
    <property type="evidence" value="ECO:0007669"/>
    <property type="project" value="InterPro"/>
</dbReference>
<dbReference type="PANTHER" id="PTHR43053">
    <property type="entry name" value="GLYCOSIDASE FAMILY 31"/>
    <property type="match status" value="1"/>
</dbReference>
<evidence type="ECO:0000256" key="3">
    <source>
        <dbReference type="ARBA" id="ARBA00022801"/>
    </source>
</evidence>
<dbReference type="InterPro" id="IPR038417">
    <property type="entry name" value="Alpga-gal_N_sf"/>
</dbReference>
<dbReference type="FunFam" id="3.20.20.70:FF:000118">
    <property type="entry name" value="Alpha-galactosidase"/>
    <property type="match status" value="1"/>
</dbReference>
<dbReference type="PANTHER" id="PTHR43053:SF3">
    <property type="entry name" value="ALPHA-GALACTOSIDASE C-RELATED"/>
    <property type="match status" value="1"/>
</dbReference>
<feature type="binding site" evidence="7">
    <location>
        <begin position="468"/>
        <end position="472"/>
    </location>
    <ligand>
        <name>substrate</name>
    </ligand>
</feature>
<evidence type="ECO:0000259" key="9">
    <source>
        <dbReference type="Pfam" id="PF16875"/>
    </source>
</evidence>
<gene>
    <name evidence="10" type="ORF">SAMN05216180_1834</name>
</gene>
<keyword evidence="3 5" id="KW-0378">Hydrolase</keyword>
<feature type="binding site" evidence="7">
    <location>
        <position position="538"/>
    </location>
    <ligand>
        <name>substrate</name>
    </ligand>
</feature>
<evidence type="ECO:0000256" key="1">
    <source>
        <dbReference type="ARBA" id="ARBA00001255"/>
    </source>
</evidence>
<dbReference type="InterPro" id="IPR050985">
    <property type="entry name" value="Alpha-glycosidase_related"/>
</dbReference>
<evidence type="ECO:0000256" key="5">
    <source>
        <dbReference type="PIRNR" id="PIRNR005536"/>
    </source>
</evidence>
<reference evidence="10 11" key="1">
    <citation type="submission" date="2016-10" db="EMBL/GenBank/DDBJ databases">
        <authorList>
            <person name="de Groot N.N."/>
        </authorList>
    </citation>
    <scope>NUCLEOTIDE SEQUENCE [LARGE SCALE GENOMIC DNA]</scope>
    <source>
        <strain evidence="10 11">CGMCC 1.5070</strain>
    </source>
</reference>
<dbReference type="InterPro" id="IPR017853">
    <property type="entry name" value="GH"/>
</dbReference>
<comment type="similarity">
    <text evidence="5">Belongs to the glycosyl hydrolase.</text>
</comment>
<feature type="active site" description="Nucleophile" evidence="6">
    <location>
        <position position="470"/>
    </location>
</feature>
<evidence type="ECO:0000256" key="6">
    <source>
        <dbReference type="PIRSR" id="PIRSR005536-1"/>
    </source>
</evidence>
<dbReference type="Gene3D" id="2.70.98.60">
    <property type="entry name" value="alpha-galactosidase from lactobacil brevis"/>
    <property type="match status" value="1"/>
</dbReference>
<organism evidence="10 11">
    <name type="scientific">Hydrogenoanaerobacterium saccharovorans</name>
    <dbReference type="NCBI Taxonomy" id="474960"/>
    <lineage>
        <taxon>Bacteria</taxon>
        <taxon>Bacillati</taxon>
        <taxon>Bacillota</taxon>
        <taxon>Clostridia</taxon>
        <taxon>Eubacteriales</taxon>
        <taxon>Oscillospiraceae</taxon>
        <taxon>Hydrogenoanaerobacterium</taxon>
    </lineage>
</organism>
<feature type="binding site" evidence="7">
    <location>
        <begin position="358"/>
        <end position="359"/>
    </location>
    <ligand>
        <name>substrate</name>
    </ligand>
</feature>
<dbReference type="Pfam" id="PF16874">
    <property type="entry name" value="Glyco_hydro_36C"/>
    <property type="match status" value="1"/>
</dbReference>
<dbReference type="GO" id="GO:0004557">
    <property type="term" value="F:alpha-galactosidase activity"/>
    <property type="evidence" value="ECO:0007669"/>
    <property type="project" value="UniProtKB-UniRule"/>
</dbReference>
<dbReference type="PRINTS" id="PR00743">
    <property type="entry name" value="GLHYDRLASE36"/>
</dbReference>
<evidence type="ECO:0000256" key="7">
    <source>
        <dbReference type="PIRSR" id="PIRSR005536-2"/>
    </source>
</evidence>
<name>A0A1H8BCT6_9FIRM</name>
<sequence length="769" mass="86703">MITFRENCFILETDNTSYIIRQNNGLLIQLYYGSQITMANPMPLEHKQAVSYGVEVVYQKETSPLSLDTTCLDWTPVNKGDYRAQAVEVFGPNGYTSDMRYIGYRIEKGSIPPEGMPGAYHGNETLIITLSDGQGIEAELYYTVYEKSNVITRRVKVKNTADKPIEIRKLMSMQLDLPDSQYTLHNLTGSWARECHITERLLTVGEFRFGSTTGASSNRCNPFFTLCADSANEFSGNIYGFNLIYSGSWEGLVEVSPHGLTRVMNGLQSQQFCWPLSPNETFSTPESVLSFSTLGKNGLSQNMHHFVSNHIVRGYWANKERPVLLNNWEGTYFDFNEDKLLHLAENAAELGVELFVLDDGWFGDRNGDNAGLGDYNVNRDKLPDELSGLSDKIEKLGLKFGLWFEPEMVNEDSDLYRSHPDWIISTPGCTPSKGRNQYVLDLCRTEVQDYIIEQMSATLESANISYVKWDMNRHISDNFSPCLLNQGQFAHSYILGFYRVTQVLMERFPQVLFEGCSSGGNRFDLGMLCYVPQIWISDDTDAYERQFIQAGCSYGYPQSVMCCHVSAVPNHQTGRTSQLESRFDVAAFGILGYQMDSTKLTEGERKAVKAQIAWYKQHRKLLQFGNFVRLKGISKNTKGTAWQIISDDKKSCVAADFMHLIEPNGMQPIFRFAQLDADALYQVEARQQYLDIHCFGSLAGQITEGVGCTLGDSVCVLPSEQEEYTAYGSLLCNAGIRPKQIFMGSGYNSQVRLQPDFSARLYLATATDK</sequence>
<dbReference type="CDD" id="cd14791">
    <property type="entry name" value="GH36"/>
    <property type="match status" value="1"/>
</dbReference>
<dbReference type="Proteomes" id="UP000199158">
    <property type="component" value="Unassembled WGS sequence"/>
</dbReference>
<dbReference type="InterPro" id="IPR000111">
    <property type="entry name" value="Glyco_hydro_27/36_CS"/>
</dbReference>
<dbReference type="OrthoDB" id="9758822at2"/>
<feature type="domain" description="Glycosyl hydrolase family 36 N-terminal" evidence="9">
    <location>
        <begin position="25"/>
        <end position="276"/>
    </location>
</feature>
<keyword evidence="11" id="KW-1185">Reference proteome</keyword>
<dbReference type="InterPro" id="IPR002252">
    <property type="entry name" value="Glyco_hydro_36"/>
</dbReference>
<keyword evidence="4 5" id="KW-0326">Glycosidase</keyword>
<feature type="domain" description="Glycosyl hydrolase family 36 C-terminal" evidence="8">
    <location>
        <begin position="640"/>
        <end position="762"/>
    </location>
</feature>
<dbReference type="Gene3D" id="3.20.20.70">
    <property type="entry name" value="Aldolase class I"/>
    <property type="match status" value="1"/>
</dbReference>
<dbReference type="RefSeq" id="WP_092753783.1">
    <property type="nucleotide sequence ID" value="NZ_FOCG01000001.1"/>
</dbReference>
<dbReference type="InterPro" id="IPR013780">
    <property type="entry name" value="Glyco_hydro_b"/>
</dbReference>
<evidence type="ECO:0000256" key="2">
    <source>
        <dbReference type="ARBA" id="ARBA00012755"/>
    </source>
</evidence>
<dbReference type="PROSITE" id="PS00512">
    <property type="entry name" value="ALPHA_GALACTOSIDASE"/>
    <property type="match status" value="1"/>
</dbReference>
<dbReference type="STRING" id="474960.SAMN05216180_1834"/>
<feature type="active site" description="Proton donor" evidence="6">
    <location>
        <position position="538"/>
    </location>
</feature>
<feature type="binding site" evidence="7">
    <location>
        <position position="435"/>
    </location>
    <ligand>
        <name>substrate</name>
    </ligand>
</feature>
<evidence type="ECO:0000313" key="10">
    <source>
        <dbReference type="EMBL" id="SEM80695.1"/>
    </source>
</evidence>
<dbReference type="SUPFAM" id="SSF51445">
    <property type="entry name" value="(Trans)glycosidases"/>
    <property type="match status" value="1"/>
</dbReference>
<evidence type="ECO:0000259" key="8">
    <source>
        <dbReference type="Pfam" id="PF16874"/>
    </source>
</evidence>
<proteinExistence type="inferred from homology"/>
<evidence type="ECO:0000313" key="11">
    <source>
        <dbReference type="Proteomes" id="UP000199158"/>
    </source>
</evidence>
<dbReference type="InterPro" id="IPR031704">
    <property type="entry name" value="Glyco_hydro_36_N"/>
</dbReference>
<dbReference type="InterPro" id="IPR013785">
    <property type="entry name" value="Aldolase_TIM"/>
</dbReference>
<protein>
    <recommendedName>
        <fullName evidence="2 5">Alpha-galactosidase</fullName>
        <ecNumber evidence="2 5">3.2.1.22</ecNumber>
    </recommendedName>
</protein>
<dbReference type="EMBL" id="FOCG01000001">
    <property type="protein sequence ID" value="SEM80695.1"/>
    <property type="molecule type" value="Genomic_DNA"/>
</dbReference>
<accession>A0A1H8BCT6</accession>
<dbReference type="AlphaFoldDB" id="A0A1H8BCT6"/>